<evidence type="ECO:0000313" key="2">
    <source>
        <dbReference type="Proteomes" id="UP001165083"/>
    </source>
</evidence>
<dbReference type="OrthoDB" id="581739at2759"/>
<dbReference type="Proteomes" id="UP001165083">
    <property type="component" value="Unassembled WGS sequence"/>
</dbReference>
<name>A0A9W6WQI3_9STRA</name>
<dbReference type="AlphaFoldDB" id="A0A9W6WQI3"/>
<gene>
    <name evidence="1" type="ORF">Plil01_000273000</name>
</gene>
<keyword evidence="2" id="KW-1185">Reference proteome</keyword>
<protein>
    <submittedName>
        <fullName evidence="1">Unnamed protein product</fullName>
    </submittedName>
</protein>
<proteinExistence type="predicted"/>
<comment type="caution">
    <text evidence="1">The sequence shown here is derived from an EMBL/GenBank/DDBJ whole genome shotgun (WGS) entry which is preliminary data.</text>
</comment>
<evidence type="ECO:0000313" key="1">
    <source>
        <dbReference type="EMBL" id="GMF12074.1"/>
    </source>
</evidence>
<organism evidence="1 2">
    <name type="scientific">Phytophthora lilii</name>
    <dbReference type="NCBI Taxonomy" id="2077276"/>
    <lineage>
        <taxon>Eukaryota</taxon>
        <taxon>Sar</taxon>
        <taxon>Stramenopiles</taxon>
        <taxon>Oomycota</taxon>
        <taxon>Peronosporomycetes</taxon>
        <taxon>Peronosporales</taxon>
        <taxon>Peronosporaceae</taxon>
        <taxon>Phytophthora</taxon>
    </lineage>
</organism>
<dbReference type="EMBL" id="BSXW01000102">
    <property type="protein sequence ID" value="GMF12074.1"/>
    <property type="molecule type" value="Genomic_DNA"/>
</dbReference>
<reference evidence="1" key="1">
    <citation type="submission" date="2023-04" db="EMBL/GenBank/DDBJ databases">
        <title>Phytophthora lilii NBRC 32176.</title>
        <authorList>
            <person name="Ichikawa N."/>
            <person name="Sato H."/>
            <person name="Tonouchi N."/>
        </authorList>
    </citation>
    <scope>NUCLEOTIDE SEQUENCE</scope>
    <source>
        <strain evidence="1">NBRC 32176</strain>
    </source>
</reference>
<sequence>MDLPSSSLLRLDNSSSTAMAGVVVIRTRLHWGGGEHVTGIEARYGEKDDHTRIKYIKLSTNTIEGGDLSKAMKGVGTDYARRATNLVDSLAQVERKLTR</sequence>
<accession>A0A9W6WQI3</accession>